<dbReference type="AlphaFoldDB" id="A0A816VWJ1"/>
<gene>
    <name evidence="1" type="ORF">DARMORV10_A03P30130.1</name>
</gene>
<sequence length="93" mass="10656">MVLLEVSSGGEALLWIRLSYLFTTGQVFWFLNLRISIVGEREDYLQCIKTCFRRRVSFMFKLSSTQGASVDKNRTSSYEVKLTLDSAVSFVSQ</sequence>
<proteinExistence type="predicted"/>
<dbReference type="EMBL" id="HG994357">
    <property type="protein sequence ID" value="CAF2125386.1"/>
    <property type="molecule type" value="Genomic_DNA"/>
</dbReference>
<organism evidence="1">
    <name type="scientific">Brassica napus</name>
    <name type="common">Rape</name>
    <dbReference type="NCBI Taxonomy" id="3708"/>
    <lineage>
        <taxon>Eukaryota</taxon>
        <taxon>Viridiplantae</taxon>
        <taxon>Streptophyta</taxon>
        <taxon>Embryophyta</taxon>
        <taxon>Tracheophyta</taxon>
        <taxon>Spermatophyta</taxon>
        <taxon>Magnoliopsida</taxon>
        <taxon>eudicotyledons</taxon>
        <taxon>Gunneridae</taxon>
        <taxon>Pentapetalae</taxon>
        <taxon>rosids</taxon>
        <taxon>malvids</taxon>
        <taxon>Brassicales</taxon>
        <taxon>Brassicaceae</taxon>
        <taxon>Brassiceae</taxon>
        <taxon>Brassica</taxon>
    </lineage>
</organism>
<evidence type="ECO:0000313" key="1">
    <source>
        <dbReference type="EMBL" id="CAF2125386.1"/>
    </source>
</evidence>
<reference evidence="1" key="1">
    <citation type="submission" date="2021-01" db="EMBL/GenBank/DDBJ databases">
        <authorList>
            <consortium name="Genoscope - CEA"/>
            <person name="William W."/>
        </authorList>
    </citation>
    <scope>NUCLEOTIDE SEQUENCE</scope>
</reference>
<accession>A0A816VWJ1</accession>
<name>A0A816VWJ1_BRANA</name>
<protein>
    <submittedName>
        <fullName evidence="1">(rape) hypothetical protein</fullName>
    </submittedName>
</protein>
<dbReference type="Proteomes" id="UP001295469">
    <property type="component" value="Chromosome A03"/>
</dbReference>